<sequence>MKKLNVLVFPCGAENAGEIAQALRYSVHVNRLIGLSSCEDHGRFHFNDYVGDAPYIDAADFAAWFTDFLATQQIDVIFATHDTVCEKLAPLVARFGCYLVNGDAQTTRIARRKSLTWELFKDQSWAPRCYGQDEQPAQWPVIVKPDCGQGGNGVALAHNQAELAERVKNTPMPLIVEYLPGKEITVDCFTDRHGKLIWVGPRTRERVRAGIAMRSESVTADEKITAIAEQINKRLKMRGPWFFQLKQNSLQEWKLLEISCRIAGTMVAQRARGVNLPLMALHDFMNRDIVPLVTPHVDYIDRAIRTRAHTTLPYRSVYIDLDDTLIIKGQANPVVMAFIYQSRSEGKRIFLLTRHEYEPLASLENAAISSRLFDEIIHLQAGEKKSLSVTGPAIFIDNFFPERLDVAQYDDVLVLDVDAVDFYIK</sequence>
<dbReference type="GO" id="GO:0005524">
    <property type="term" value="F:ATP binding"/>
    <property type="evidence" value="ECO:0007669"/>
    <property type="project" value="UniProtKB-UniRule"/>
</dbReference>
<accession>A0A6N3HIT1</accession>
<protein>
    <submittedName>
        <fullName evidence="3">Carbamoyl phosphate synthase-like protein</fullName>
    </submittedName>
</protein>
<dbReference type="RefSeq" id="WP_156567267.1">
    <property type="nucleotide sequence ID" value="NZ_CACRTZ010000037.1"/>
</dbReference>
<reference evidence="3" key="1">
    <citation type="submission" date="2019-11" db="EMBL/GenBank/DDBJ databases">
        <authorList>
            <person name="Feng L."/>
        </authorList>
    </citation>
    <scope>NUCLEOTIDE SEQUENCE</scope>
    <source>
        <strain evidence="3">EMassiliensisLFYP7</strain>
    </source>
</reference>
<organism evidence="3">
    <name type="scientific">Phytobacter massiliensis</name>
    <dbReference type="NCBI Taxonomy" id="1485952"/>
    <lineage>
        <taxon>Bacteria</taxon>
        <taxon>Pseudomonadati</taxon>
        <taxon>Pseudomonadota</taxon>
        <taxon>Gammaproteobacteria</taxon>
        <taxon>Enterobacterales</taxon>
        <taxon>Enterobacteriaceae</taxon>
        <taxon>Phytobacter</taxon>
    </lineage>
</organism>
<evidence type="ECO:0000256" key="1">
    <source>
        <dbReference type="PROSITE-ProRule" id="PRU00409"/>
    </source>
</evidence>
<dbReference type="SUPFAM" id="SSF56059">
    <property type="entry name" value="Glutathione synthetase ATP-binding domain-like"/>
    <property type="match status" value="1"/>
</dbReference>
<dbReference type="EMBL" id="CACRTZ010000037">
    <property type="protein sequence ID" value="VYU76321.1"/>
    <property type="molecule type" value="Genomic_DNA"/>
</dbReference>
<gene>
    <name evidence="3" type="ORF">EMLFYP7_03997</name>
</gene>
<dbReference type="PROSITE" id="PS50975">
    <property type="entry name" value="ATP_GRASP"/>
    <property type="match status" value="1"/>
</dbReference>
<evidence type="ECO:0000259" key="2">
    <source>
        <dbReference type="PROSITE" id="PS50975"/>
    </source>
</evidence>
<proteinExistence type="predicted"/>
<feature type="domain" description="ATP-grasp" evidence="2">
    <location>
        <begin position="104"/>
        <end position="285"/>
    </location>
</feature>
<evidence type="ECO:0000313" key="3">
    <source>
        <dbReference type="EMBL" id="VYU76321.1"/>
    </source>
</evidence>
<name>A0A6N3HIT1_9ENTR</name>
<keyword evidence="1" id="KW-0547">Nucleotide-binding</keyword>
<keyword evidence="1" id="KW-0067">ATP-binding</keyword>
<dbReference type="Gene3D" id="3.40.50.20">
    <property type="match status" value="1"/>
</dbReference>
<dbReference type="Pfam" id="PF15632">
    <property type="entry name" value="ATPgrasp_Ter"/>
    <property type="match status" value="1"/>
</dbReference>
<dbReference type="GO" id="GO:0046872">
    <property type="term" value="F:metal ion binding"/>
    <property type="evidence" value="ECO:0007669"/>
    <property type="project" value="InterPro"/>
</dbReference>
<dbReference type="Gene3D" id="3.30.470.20">
    <property type="entry name" value="ATP-grasp fold, B domain"/>
    <property type="match status" value="1"/>
</dbReference>
<dbReference type="InterPro" id="IPR011761">
    <property type="entry name" value="ATP-grasp"/>
</dbReference>
<dbReference type="AlphaFoldDB" id="A0A6N3HIT1"/>